<dbReference type="RefSeq" id="WP_357810726.1">
    <property type="nucleotide sequence ID" value="NZ_JBEYBM010000035.1"/>
</dbReference>
<accession>A0ABV2X5C8</accession>
<feature type="region of interest" description="Disordered" evidence="1">
    <location>
        <begin position="1"/>
        <end position="40"/>
    </location>
</feature>
<feature type="compositionally biased region" description="Basic and acidic residues" evidence="1">
    <location>
        <begin position="8"/>
        <end position="20"/>
    </location>
</feature>
<gene>
    <name evidence="2" type="ORF">ABZ507_04680</name>
</gene>
<evidence type="ECO:0000313" key="2">
    <source>
        <dbReference type="EMBL" id="MEU2121108.1"/>
    </source>
</evidence>
<name>A0ABV2X5C8_9NOCA</name>
<evidence type="ECO:0008006" key="4">
    <source>
        <dbReference type="Google" id="ProtNLM"/>
    </source>
</evidence>
<comment type="caution">
    <text evidence="2">The sequence shown here is derived from an EMBL/GenBank/DDBJ whole genome shotgun (WGS) entry which is preliminary data.</text>
</comment>
<reference evidence="2 3" key="1">
    <citation type="submission" date="2024-06" db="EMBL/GenBank/DDBJ databases">
        <title>The Natural Products Discovery Center: Release of the First 8490 Sequenced Strains for Exploring Actinobacteria Biosynthetic Diversity.</title>
        <authorList>
            <person name="Kalkreuter E."/>
            <person name="Kautsar S.A."/>
            <person name="Yang D."/>
            <person name="Bader C.D."/>
            <person name="Teijaro C.N."/>
            <person name="Fluegel L."/>
            <person name="Davis C.M."/>
            <person name="Simpson J.R."/>
            <person name="Lauterbach L."/>
            <person name="Steele A.D."/>
            <person name="Gui C."/>
            <person name="Meng S."/>
            <person name="Li G."/>
            <person name="Viehrig K."/>
            <person name="Ye F."/>
            <person name="Su P."/>
            <person name="Kiefer A.F."/>
            <person name="Nichols A."/>
            <person name="Cepeda A.J."/>
            <person name="Yan W."/>
            <person name="Fan B."/>
            <person name="Jiang Y."/>
            <person name="Adhikari A."/>
            <person name="Zheng C.-J."/>
            <person name="Schuster L."/>
            <person name="Cowan T.M."/>
            <person name="Smanski M.J."/>
            <person name="Chevrette M.G."/>
            <person name="De Carvalho L.P.S."/>
            <person name="Shen B."/>
        </authorList>
    </citation>
    <scope>NUCLEOTIDE SEQUENCE [LARGE SCALE GENOMIC DNA]</scope>
    <source>
        <strain evidence="2 3">NPDC019434</strain>
    </source>
</reference>
<keyword evidence="3" id="KW-1185">Reference proteome</keyword>
<dbReference type="EMBL" id="JBEYBR010000007">
    <property type="protein sequence ID" value="MEU2121108.1"/>
    <property type="molecule type" value="Genomic_DNA"/>
</dbReference>
<protein>
    <recommendedName>
        <fullName evidence="4">DinB-like domain-containing protein</fullName>
    </recommendedName>
</protein>
<sequence>MTGNSTIKPEETFMDMKEPDTTDSDLGLDDDAEQDDDDDSVLWSRFGDANLPPLPKMAAIRNAAQAGEEVGLPPEFAIALAHAAVDPRELRMLLRRPTRFNVAGGVIDAIDLDLYVPGLVPLPTNNRTIERRVYPAAGAGYSGPLTGPRSSPGETTMLWIDGENVSHVLEETARARHYILSNNDLRESIGARGIAMPVNVVFFELRHRDGQPYMPLLGTADGSSRITNAQEVLGVDDRQAHYHYPTNRDDYRRFIESVANADLDLLKAIPRRRITRQRNSLITPARVFLRFKPTKEGYDYARAVNAFVGMLHVDPPRPWSQTGKLEAMAESVLNVLRGADALDQTVCDYLAGLLTPEQAKAAKLPIERDEQAAFVLATLLRESHREFVDRGIRDVTAKKSVSVGRRADVTAELALRPTRSIAATMNDSNPERQRAERMRAAYIRCARFSRYATAPWKITGRSPDRLLEAALSELHSSAAIAASDSQAWVNRTELAALAQYHLTAWGGLRRDAMANSEADKRGPHQIIEAMLHDERGLRLLAQAVIDGRAGIPPRRVTKDGDFQRGTRDEYGTWLEDPAAEHLMPIEDRWLRTDVYGLSTTLPQAVTPPNETPRMMATRLQNQIARFTEQIHSDVDELAKVQDDDDGPLLDKEGWAKPNEILSHLMGAHSQIGYWARVAERQAIRSGE</sequence>
<feature type="compositionally biased region" description="Acidic residues" evidence="1">
    <location>
        <begin position="21"/>
        <end position="40"/>
    </location>
</feature>
<evidence type="ECO:0000313" key="3">
    <source>
        <dbReference type="Proteomes" id="UP001550535"/>
    </source>
</evidence>
<organism evidence="2 3">
    <name type="scientific">Nocardia niwae</name>
    <dbReference type="NCBI Taxonomy" id="626084"/>
    <lineage>
        <taxon>Bacteria</taxon>
        <taxon>Bacillati</taxon>
        <taxon>Actinomycetota</taxon>
        <taxon>Actinomycetes</taxon>
        <taxon>Mycobacteriales</taxon>
        <taxon>Nocardiaceae</taxon>
        <taxon>Nocardia</taxon>
    </lineage>
</organism>
<evidence type="ECO:0000256" key="1">
    <source>
        <dbReference type="SAM" id="MobiDB-lite"/>
    </source>
</evidence>
<proteinExistence type="predicted"/>
<dbReference type="Proteomes" id="UP001550535">
    <property type="component" value="Unassembled WGS sequence"/>
</dbReference>